<dbReference type="EMBL" id="KN832987">
    <property type="protein sequence ID" value="KIM84457.1"/>
    <property type="molecule type" value="Genomic_DNA"/>
</dbReference>
<dbReference type="AlphaFoldDB" id="A0A0C3C497"/>
<organism evidence="2 3">
    <name type="scientific">Piloderma croceum (strain F 1598)</name>
    <dbReference type="NCBI Taxonomy" id="765440"/>
    <lineage>
        <taxon>Eukaryota</taxon>
        <taxon>Fungi</taxon>
        <taxon>Dikarya</taxon>
        <taxon>Basidiomycota</taxon>
        <taxon>Agaricomycotina</taxon>
        <taxon>Agaricomycetes</taxon>
        <taxon>Agaricomycetidae</taxon>
        <taxon>Atheliales</taxon>
        <taxon>Atheliaceae</taxon>
        <taxon>Piloderma</taxon>
    </lineage>
</organism>
<accession>A0A0C3C497</accession>
<evidence type="ECO:0000313" key="2">
    <source>
        <dbReference type="EMBL" id="KIM84457.1"/>
    </source>
</evidence>
<protein>
    <submittedName>
        <fullName evidence="2">Uncharacterized protein</fullName>
    </submittedName>
</protein>
<evidence type="ECO:0000313" key="3">
    <source>
        <dbReference type="Proteomes" id="UP000054166"/>
    </source>
</evidence>
<reference evidence="2 3" key="1">
    <citation type="submission" date="2014-04" db="EMBL/GenBank/DDBJ databases">
        <authorList>
            <consortium name="DOE Joint Genome Institute"/>
            <person name="Kuo A."/>
            <person name="Tarkka M."/>
            <person name="Buscot F."/>
            <person name="Kohler A."/>
            <person name="Nagy L.G."/>
            <person name="Floudas D."/>
            <person name="Copeland A."/>
            <person name="Barry K.W."/>
            <person name="Cichocki N."/>
            <person name="Veneault-Fourrey C."/>
            <person name="LaButti K."/>
            <person name="Lindquist E.A."/>
            <person name="Lipzen A."/>
            <person name="Lundell T."/>
            <person name="Morin E."/>
            <person name="Murat C."/>
            <person name="Sun H."/>
            <person name="Tunlid A."/>
            <person name="Henrissat B."/>
            <person name="Grigoriev I.V."/>
            <person name="Hibbett D.S."/>
            <person name="Martin F."/>
            <person name="Nordberg H.P."/>
            <person name="Cantor M.N."/>
            <person name="Hua S.X."/>
        </authorList>
    </citation>
    <scope>NUCLEOTIDE SEQUENCE [LARGE SCALE GENOMIC DNA]</scope>
    <source>
        <strain evidence="2 3">F 1598</strain>
    </source>
</reference>
<proteinExistence type="predicted"/>
<dbReference type="Proteomes" id="UP000054166">
    <property type="component" value="Unassembled WGS sequence"/>
</dbReference>
<name>A0A0C3C497_PILCF</name>
<dbReference type="HOGENOM" id="CLU_1816517_0_0_1"/>
<dbReference type="InParanoid" id="A0A0C3C497"/>
<feature type="region of interest" description="Disordered" evidence="1">
    <location>
        <begin position="16"/>
        <end position="42"/>
    </location>
</feature>
<sequence length="142" mass="15839">MDRVWERSSDYGGLLTPLVASDGRSKGGGGSGSGVGMQNIHPMSGYLSRLDTAQQSLIEFGNDKNERRRQAKFVPGVHAHETQTENPYHLRQPWAQMKAGATTPNEGVVWRLLVQHRRRGVAQGNSFHSVNDEQPIYTEHQM</sequence>
<gene>
    <name evidence="2" type="ORF">PILCRDRAFT_87395</name>
</gene>
<evidence type="ECO:0000256" key="1">
    <source>
        <dbReference type="SAM" id="MobiDB-lite"/>
    </source>
</evidence>
<reference evidence="3" key="2">
    <citation type="submission" date="2015-01" db="EMBL/GenBank/DDBJ databases">
        <title>Evolutionary Origins and Diversification of the Mycorrhizal Mutualists.</title>
        <authorList>
            <consortium name="DOE Joint Genome Institute"/>
            <consortium name="Mycorrhizal Genomics Consortium"/>
            <person name="Kohler A."/>
            <person name="Kuo A."/>
            <person name="Nagy L.G."/>
            <person name="Floudas D."/>
            <person name="Copeland A."/>
            <person name="Barry K.W."/>
            <person name="Cichocki N."/>
            <person name="Veneault-Fourrey C."/>
            <person name="LaButti K."/>
            <person name="Lindquist E.A."/>
            <person name="Lipzen A."/>
            <person name="Lundell T."/>
            <person name="Morin E."/>
            <person name="Murat C."/>
            <person name="Riley R."/>
            <person name="Ohm R."/>
            <person name="Sun H."/>
            <person name="Tunlid A."/>
            <person name="Henrissat B."/>
            <person name="Grigoriev I.V."/>
            <person name="Hibbett D.S."/>
            <person name="Martin F."/>
        </authorList>
    </citation>
    <scope>NUCLEOTIDE SEQUENCE [LARGE SCALE GENOMIC DNA]</scope>
    <source>
        <strain evidence="3">F 1598</strain>
    </source>
</reference>
<feature type="compositionally biased region" description="Gly residues" evidence="1">
    <location>
        <begin position="26"/>
        <end position="35"/>
    </location>
</feature>
<keyword evidence="3" id="KW-1185">Reference proteome</keyword>